<sequence>MRGRRELRREERVVEEGGRKCRSEETGRRRMGDQQPEETPHQTLSLRPTETAAEAAVGGEQNSAREGESPADPKPTLGWGSNKGKNQPPSWLIRKS</sequence>
<evidence type="ECO:0000313" key="2">
    <source>
        <dbReference type="Proteomes" id="UP001157502"/>
    </source>
</evidence>
<protein>
    <submittedName>
        <fullName evidence="1">Uncharacterized protein</fullName>
    </submittedName>
</protein>
<dbReference type="Proteomes" id="UP001157502">
    <property type="component" value="Chromosome 9"/>
</dbReference>
<keyword evidence="2" id="KW-1185">Reference proteome</keyword>
<gene>
    <name evidence="1" type="ORF">DPEC_G00112600</name>
</gene>
<organism evidence="1 2">
    <name type="scientific">Dallia pectoralis</name>
    <name type="common">Alaska blackfish</name>
    <dbReference type="NCBI Taxonomy" id="75939"/>
    <lineage>
        <taxon>Eukaryota</taxon>
        <taxon>Metazoa</taxon>
        <taxon>Chordata</taxon>
        <taxon>Craniata</taxon>
        <taxon>Vertebrata</taxon>
        <taxon>Euteleostomi</taxon>
        <taxon>Actinopterygii</taxon>
        <taxon>Neopterygii</taxon>
        <taxon>Teleostei</taxon>
        <taxon>Protacanthopterygii</taxon>
        <taxon>Esociformes</taxon>
        <taxon>Umbridae</taxon>
        <taxon>Dallia</taxon>
    </lineage>
</organism>
<name>A0ACC2GT81_DALPE</name>
<accession>A0ACC2GT81</accession>
<comment type="caution">
    <text evidence="1">The sequence shown here is derived from an EMBL/GenBank/DDBJ whole genome shotgun (WGS) entry which is preliminary data.</text>
</comment>
<reference evidence="1" key="1">
    <citation type="submission" date="2021-05" db="EMBL/GenBank/DDBJ databases">
        <authorList>
            <person name="Pan Q."/>
            <person name="Jouanno E."/>
            <person name="Zahm M."/>
            <person name="Klopp C."/>
            <person name="Cabau C."/>
            <person name="Louis A."/>
            <person name="Berthelot C."/>
            <person name="Parey E."/>
            <person name="Roest Crollius H."/>
            <person name="Montfort J."/>
            <person name="Robinson-Rechavi M."/>
            <person name="Bouchez O."/>
            <person name="Lampietro C."/>
            <person name="Lopez Roques C."/>
            <person name="Donnadieu C."/>
            <person name="Postlethwait J."/>
            <person name="Bobe J."/>
            <person name="Dillon D."/>
            <person name="Chandos A."/>
            <person name="von Hippel F."/>
            <person name="Guiguen Y."/>
        </authorList>
    </citation>
    <scope>NUCLEOTIDE SEQUENCE</scope>
    <source>
        <strain evidence="1">YG-Jan2019</strain>
    </source>
</reference>
<evidence type="ECO:0000313" key="1">
    <source>
        <dbReference type="EMBL" id="KAJ8006958.1"/>
    </source>
</evidence>
<dbReference type="EMBL" id="CM055736">
    <property type="protein sequence ID" value="KAJ8006958.1"/>
    <property type="molecule type" value="Genomic_DNA"/>
</dbReference>
<proteinExistence type="predicted"/>